<evidence type="ECO:0000256" key="6">
    <source>
        <dbReference type="ARBA" id="ARBA00022801"/>
    </source>
</evidence>
<dbReference type="PRINTS" id="PR00117">
    <property type="entry name" value="BARNASE"/>
</dbReference>
<keyword evidence="6 7" id="KW-0378">Hydrolase</keyword>
<organism evidence="9 10">
    <name type="scientific">Lachnospira pectinoschiza</name>
    <dbReference type="NCBI Taxonomy" id="28052"/>
    <lineage>
        <taxon>Bacteria</taxon>
        <taxon>Bacillati</taxon>
        <taxon>Bacillota</taxon>
        <taxon>Clostridia</taxon>
        <taxon>Lachnospirales</taxon>
        <taxon>Lachnospiraceae</taxon>
        <taxon>Lachnospira</taxon>
    </lineage>
</organism>
<dbReference type="GO" id="GO:0003723">
    <property type="term" value="F:RNA binding"/>
    <property type="evidence" value="ECO:0007669"/>
    <property type="project" value="UniProtKB-UniRule"/>
</dbReference>
<dbReference type="SUPFAM" id="SSF53933">
    <property type="entry name" value="Microbial ribonucleases"/>
    <property type="match status" value="1"/>
</dbReference>
<dbReference type="PIRSF" id="PIRSF001013">
    <property type="entry name" value="Barnase"/>
    <property type="match status" value="1"/>
</dbReference>
<dbReference type="RefSeq" id="WP_074521418.1">
    <property type="nucleotide sequence ID" value="NZ_FNHZ01000003.1"/>
</dbReference>
<evidence type="ECO:0000256" key="2">
    <source>
        <dbReference type="ARBA" id="ARBA00009006"/>
    </source>
</evidence>
<dbReference type="Proteomes" id="UP000187651">
    <property type="component" value="Unassembled WGS sequence"/>
</dbReference>
<proteinExistence type="inferred from homology"/>
<dbReference type="OrthoDB" id="9803442at2"/>
<dbReference type="InterPro" id="IPR000026">
    <property type="entry name" value="N1-like"/>
</dbReference>
<reference evidence="10" key="1">
    <citation type="submission" date="2016-10" db="EMBL/GenBank/DDBJ databases">
        <authorList>
            <person name="Varghese N."/>
            <person name="Submissions S."/>
        </authorList>
    </citation>
    <scope>NUCLEOTIDE SEQUENCE [LARGE SCALE GENOMIC DNA]</scope>
    <source>
        <strain evidence="10">M83</strain>
    </source>
</reference>
<dbReference type="GO" id="GO:0016787">
    <property type="term" value="F:hydrolase activity"/>
    <property type="evidence" value="ECO:0007669"/>
    <property type="project" value="UniProtKB-KW"/>
</dbReference>
<keyword evidence="4 7" id="KW-0964">Secreted</keyword>
<feature type="active site" description="Proton donor" evidence="8">
    <location>
        <position position="152"/>
    </location>
</feature>
<name>A0A1G9WLT2_9FIRM</name>
<evidence type="ECO:0000256" key="3">
    <source>
        <dbReference type="ARBA" id="ARBA00022214"/>
    </source>
</evidence>
<dbReference type="Gene3D" id="3.10.450.30">
    <property type="entry name" value="Microbial ribonucleases"/>
    <property type="match status" value="1"/>
</dbReference>
<dbReference type="AlphaFoldDB" id="A0A1G9WLT2"/>
<evidence type="ECO:0000256" key="4">
    <source>
        <dbReference type="ARBA" id="ARBA00022525"/>
    </source>
</evidence>
<dbReference type="EC" id="3.1.27.-" evidence="7"/>
<gene>
    <name evidence="9" type="ORF">SAMN05216544_1250</name>
</gene>
<keyword evidence="5 7" id="KW-0540">Nuclease</keyword>
<evidence type="ECO:0000256" key="5">
    <source>
        <dbReference type="ARBA" id="ARBA00022722"/>
    </source>
</evidence>
<protein>
    <recommendedName>
        <fullName evidence="3 7">Ribonuclease</fullName>
        <ecNumber evidence="7">3.1.27.-</ecNumber>
    </recommendedName>
</protein>
<evidence type="ECO:0000313" key="9">
    <source>
        <dbReference type="EMBL" id="SDM85121.1"/>
    </source>
</evidence>
<comment type="similarity">
    <text evidence="2 7">Belongs to the ribonuclease N1/T1 family.</text>
</comment>
<accession>A0A1G9WLT2</accession>
<sequence>MKKIREKFKSLVLLALTALLVLIPLGCDTSSLISSANKANSQTQASISVSEDGIYDSKDEVALYIHIYNKLPSNYITKDEAKKLGWSGGSVEKYKENCCIGGSTFSNNEGLLPSKSGRTYKECDIDTLGKSNRGAKRIVYSNDGLIYYTEDHYESFTLLYGEE</sequence>
<evidence type="ECO:0000256" key="1">
    <source>
        <dbReference type="ARBA" id="ARBA00004613"/>
    </source>
</evidence>
<dbReference type="InterPro" id="IPR001887">
    <property type="entry name" value="Barnase"/>
</dbReference>
<feature type="active site" description="Proton acceptor" evidence="8">
    <location>
        <position position="122"/>
    </location>
</feature>
<evidence type="ECO:0000313" key="10">
    <source>
        <dbReference type="Proteomes" id="UP000187651"/>
    </source>
</evidence>
<dbReference type="EMBL" id="FNHZ01000003">
    <property type="protein sequence ID" value="SDM85121.1"/>
    <property type="molecule type" value="Genomic_DNA"/>
</dbReference>
<dbReference type="Pfam" id="PF00545">
    <property type="entry name" value="Ribonuclease"/>
    <property type="match status" value="1"/>
</dbReference>
<dbReference type="InterPro" id="IPR016191">
    <property type="entry name" value="Ribonuclease/ribotoxin"/>
</dbReference>
<evidence type="ECO:0000256" key="8">
    <source>
        <dbReference type="PIRSR" id="PIRSR001013-1"/>
    </source>
</evidence>
<comment type="subcellular location">
    <subcellularLocation>
        <location evidence="1 7">Secreted</location>
    </subcellularLocation>
</comment>
<keyword evidence="7" id="KW-0255">Endonuclease</keyword>
<keyword evidence="10" id="KW-1185">Reference proteome</keyword>
<evidence type="ECO:0000256" key="7">
    <source>
        <dbReference type="PIRNR" id="PIRNR001013"/>
    </source>
</evidence>
<dbReference type="GO" id="GO:0005576">
    <property type="term" value="C:extracellular region"/>
    <property type="evidence" value="ECO:0007669"/>
    <property type="project" value="UniProtKB-SubCell"/>
</dbReference>
<dbReference type="GO" id="GO:0004521">
    <property type="term" value="F:RNA endonuclease activity"/>
    <property type="evidence" value="ECO:0007669"/>
    <property type="project" value="UniProtKB-UniRule"/>
</dbReference>